<keyword evidence="2" id="KW-1185">Reference proteome</keyword>
<sequence>CEVGVPMSPNKLLCRRQEERLVEEECAMVFNIQFILSEDGSSQSTSVIDLLQAVADQNAENRKNCAKNIVQATQMSLHASGFLAQKQPFFDNARLECGTEVELLCSRRSEACGNESNRKAIVLCVRKIFHQNNKMGIINSFYVLTTL</sequence>
<protein>
    <submittedName>
        <fullName evidence="1">Uncharacterized protein</fullName>
    </submittedName>
</protein>
<dbReference type="EMBL" id="JASPKZ010001473">
    <property type="protein sequence ID" value="KAJ9598035.1"/>
    <property type="molecule type" value="Genomic_DNA"/>
</dbReference>
<evidence type="ECO:0000313" key="2">
    <source>
        <dbReference type="Proteomes" id="UP001233999"/>
    </source>
</evidence>
<accession>A0AAD8AG14</accession>
<organism evidence="1 2">
    <name type="scientific">Diploptera punctata</name>
    <name type="common">Pacific beetle cockroach</name>
    <dbReference type="NCBI Taxonomy" id="6984"/>
    <lineage>
        <taxon>Eukaryota</taxon>
        <taxon>Metazoa</taxon>
        <taxon>Ecdysozoa</taxon>
        <taxon>Arthropoda</taxon>
        <taxon>Hexapoda</taxon>
        <taxon>Insecta</taxon>
        <taxon>Pterygota</taxon>
        <taxon>Neoptera</taxon>
        <taxon>Polyneoptera</taxon>
        <taxon>Dictyoptera</taxon>
        <taxon>Blattodea</taxon>
        <taxon>Blaberoidea</taxon>
        <taxon>Blaberidae</taxon>
        <taxon>Diplopterinae</taxon>
        <taxon>Diploptera</taxon>
    </lineage>
</organism>
<gene>
    <name evidence="1" type="ORF">L9F63_026860</name>
</gene>
<reference evidence="1" key="2">
    <citation type="submission" date="2023-05" db="EMBL/GenBank/DDBJ databases">
        <authorList>
            <person name="Fouks B."/>
        </authorList>
    </citation>
    <scope>NUCLEOTIDE SEQUENCE</scope>
    <source>
        <strain evidence="1">Stay&amp;Tobe</strain>
        <tissue evidence="1">Testes</tissue>
    </source>
</reference>
<proteinExistence type="predicted"/>
<feature type="non-terminal residue" evidence="1">
    <location>
        <position position="1"/>
    </location>
</feature>
<name>A0AAD8AG14_DIPPU</name>
<feature type="non-terminal residue" evidence="1">
    <location>
        <position position="147"/>
    </location>
</feature>
<reference evidence="1" key="1">
    <citation type="journal article" date="2023" name="IScience">
        <title>Live-bearing cockroach genome reveals convergent evolutionary mechanisms linked to viviparity in insects and beyond.</title>
        <authorList>
            <person name="Fouks B."/>
            <person name="Harrison M.C."/>
            <person name="Mikhailova A.A."/>
            <person name="Marchal E."/>
            <person name="English S."/>
            <person name="Carruthers M."/>
            <person name="Jennings E.C."/>
            <person name="Chiamaka E.L."/>
            <person name="Frigard R.A."/>
            <person name="Pippel M."/>
            <person name="Attardo G.M."/>
            <person name="Benoit J.B."/>
            <person name="Bornberg-Bauer E."/>
            <person name="Tobe S.S."/>
        </authorList>
    </citation>
    <scope>NUCLEOTIDE SEQUENCE</scope>
    <source>
        <strain evidence="1">Stay&amp;Tobe</strain>
    </source>
</reference>
<dbReference type="Proteomes" id="UP001233999">
    <property type="component" value="Unassembled WGS sequence"/>
</dbReference>
<dbReference type="AlphaFoldDB" id="A0AAD8AG14"/>
<evidence type="ECO:0000313" key="1">
    <source>
        <dbReference type="EMBL" id="KAJ9598035.1"/>
    </source>
</evidence>
<comment type="caution">
    <text evidence="1">The sequence shown here is derived from an EMBL/GenBank/DDBJ whole genome shotgun (WGS) entry which is preliminary data.</text>
</comment>